<dbReference type="AlphaFoldDB" id="A0A8S4RFA9"/>
<proteinExistence type="predicted"/>
<keyword evidence="2" id="KW-1185">Reference proteome</keyword>
<comment type="caution">
    <text evidence="1">The sequence shown here is derived from an EMBL/GenBank/DDBJ whole genome shotgun (WGS) entry which is preliminary data.</text>
</comment>
<name>A0A8S4RFA9_9NEOP</name>
<reference evidence="1" key="1">
    <citation type="submission" date="2022-03" db="EMBL/GenBank/DDBJ databases">
        <authorList>
            <person name="Lindestad O."/>
        </authorList>
    </citation>
    <scope>NUCLEOTIDE SEQUENCE</scope>
</reference>
<evidence type="ECO:0000313" key="2">
    <source>
        <dbReference type="Proteomes" id="UP000838756"/>
    </source>
</evidence>
<evidence type="ECO:0000313" key="1">
    <source>
        <dbReference type="EMBL" id="CAH2236213.1"/>
    </source>
</evidence>
<sequence>MVGPRYSVTLVCWEPPDARHIIHHKHRYLRVRSDYAVRRRGCFVVVSAVRDARAWPPAEVAPKPCLCLTIQVNIPIRVYTLSRSYYRIKPISVVHRSVSPPLKNAVLNFMSNEREPAACVSHIG</sequence>
<accession>A0A8S4RFA9</accession>
<organism evidence="1 2">
    <name type="scientific">Pararge aegeria aegeria</name>
    <dbReference type="NCBI Taxonomy" id="348720"/>
    <lineage>
        <taxon>Eukaryota</taxon>
        <taxon>Metazoa</taxon>
        <taxon>Ecdysozoa</taxon>
        <taxon>Arthropoda</taxon>
        <taxon>Hexapoda</taxon>
        <taxon>Insecta</taxon>
        <taxon>Pterygota</taxon>
        <taxon>Neoptera</taxon>
        <taxon>Endopterygota</taxon>
        <taxon>Lepidoptera</taxon>
        <taxon>Glossata</taxon>
        <taxon>Ditrysia</taxon>
        <taxon>Papilionoidea</taxon>
        <taxon>Nymphalidae</taxon>
        <taxon>Satyrinae</taxon>
        <taxon>Satyrini</taxon>
        <taxon>Parargina</taxon>
        <taxon>Pararge</taxon>
    </lineage>
</organism>
<dbReference type="Proteomes" id="UP000838756">
    <property type="component" value="Unassembled WGS sequence"/>
</dbReference>
<dbReference type="EMBL" id="CAKXAJ010025192">
    <property type="protein sequence ID" value="CAH2236213.1"/>
    <property type="molecule type" value="Genomic_DNA"/>
</dbReference>
<gene>
    <name evidence="1" type="primary">jg22025</name>
    <name evidence="1" type="ORF">PAEG_LOCUS13673</name>
</gene>
<protein>
    <submittedName>
        <fullName evidence="1">Jg22025 protein</fullName>
    </submittedName>
</protein>